<dbReference type="GeneID" id="39981124"/>
<evidence type="ECO:0000256" key="1">
    <source>
        <dbReference type="SAM" id="MobiDB-lite"/>
    </source>
</evidence>
<dbReference type="Proteomes" id="UP000192257">
    <property type="component" value="Unassembled WGS sequence"/>
</dbReference>
<evidence type="ECO:0000313" key="2">
    <source>
        <dbReference type="EMBL" id="ORC93786.1"/>
    </source>
</evidence>
<reference evidence="2 3" key="1">
    <citation type="submission" date="2017-03" db="EMBL/GenBank/DDBJ databases">
        <title>An alternative strategy for trypanosome survival in the mammalian bloodstream revealed through genome and transcriptome analysis of the ubiquitous bovine parasite Trypanosoma (Megatrypanum) theileri.</title>
        <authorList>
            <person name="Kelly S."/>
            <person name="Ivens A."/>
            <person name="Mott A."/>
            <person name="O'Neill E."/>
            <person name="Emms D."/>
            <person name="Macleod O."/>
            <person name="Voorheis P."/>
            <person name="Matthews J."/>
            <person name="Matthews K."/>
            <person name="Carrington M."/>
        </authorList>
    </citation>
    <scope>NUCLEOTIDE SEQUENCE [LARGE SCALE GENOMIC DNA]</scope>
    <source>
        <strain evidence="2">Edinburgh</strain>
    </source>
</reference>
<accession>A0A1X0PA35</accession>
<feature type="compositionally biased region" description="Pro residues" evidence="1">
    <location>
        <begin position="208"/>
        <end position="218"/>
    </location>
</feature>
<feature type="region of interest" description="Disordered" evidence="1">
    <location>
        <begin position="206"/>
        <end position="245"/>
    </location>
</feature>
<dbReference type="EMBL" id="NBCO01000001">
    <property type="protein sequence ID" value="ORC93786.1"/>
    <property type="molecule type" value="Genomic_DNA"/>
</dbReference>
<organism evidence="2 3">
    <name type="scientific">Trypanosoma theileri</name>
    <dbReference type="NCBI Taxonomy" id="67003"/>
    <lineage>
        <taxon>Eukaryota</taxon>
        <taxon>Discoba</taxon>
        <taxon>Euglenozoa</taxon>
        <taxon>Kinetoplastea</taxon>
        <taxon>Metakinetoplastina</taxon>
        <taxon>Trypanosomatida</taxon>
        <taxon>Trypanosomatidae</taxon>
        <taxon>Trypanosoma</taxon>
    </lineage>
</organism>
<name>A0A1X0PA35_9TRYP</name>
<sequence length="245" mass="27653">MEVPEGIMVGRTTLTLAKSSCAVQTIDGTGQHFDAFCFVGEGWSNSSIKWFLSSLEDYEKKKVRVEESVVEKCIHECCVFLRIGEFTFRQYEVKNGHSGHVSANISSKAIDEDTYDVSLCNSPRSLYYLSRSRAQVKGDTPSGTRKRCIAMENTDSCEEGNISHYLSLSLSSKDIRNAHGSGIIQEEEEDEKEIIYNRKDSTFSEVPILPPLLPPTKPPMELEPDMRSPVSFRSRRFHSPQLNEK</sequence>
<proteinExistence type="predicted"/>
<dbReference type="RefSeq" id="XP_028887852.1">
    <property type="nucleotide sequence ID" value="XM_029021344.1"/>
</dbReference>
<dbReference type="AlphaFoldDB" id="A0A1X0PA35"/>
<dbReference type="VEuPathDB" id="TriTrypDB:TM35_000016630"/>
<gene>
    <name evidence="2" type="ORF">TM35_000016630</name>
</gene>
<evidence type="ECO:0000313" key="3">
    <source>
        <dbReference type="Proteomes" id="UP000192257"/>
    </source>
</evidence>
<comment type="caution">
    <text evidence="2">The sequence shown here is derived from an EMBL/GenBank/DDBJ whole genome shotgun (WGS) entry which is preliminary data.</text>
</comment>
<dbReference type="OrthoDB" id="247449at2759"/>
<protein>
    <submittedName>
        <fullName evidence="2">Uncharacterized protein</fullName>
    </submittedName>
</protein>
<keyword evidence="3" id="KW-1185">Reference proteome</keyword>